<organism evidence="11 12">
    <name type="scientific">Chytriomyces confervae</name>
    <dbReference type="NCBI Taxonomy" id="246404"/>
    <lineage>
        <taxon>Eukaryota</taxon>
        <taxon>Fungi</taxon>
        <taxon>Fungi incertae sedis</taxon>
        <taxon>Chytridiomycota</taxon>
        <taxon>Chytridiomycota incertae sedis</taxon>
        <taxon>Chytridiomycetes</taxon>
        <taxon>Chytridiales</taxon>
        <taxon>Chytriomycetaceae</taxon>
        <taxon>Chytriomyces</taxon>
    </lineage>
</organism>
<keyword evidence="12" id="KW-1185">Reference proteome</keyword>
<feature type="transmembrane region" description="Helical" evidence="10">
    <location>
        <begin position="511"/>
        <end position="531"/>
    </location>
</feature>
<dbReference type="OrthoDB" id="187171at2759"/>
<dbReference type="GO" id="GO:0046872">
    <property type="term" value="F:metal ion binding"/>
    <property type="evidence" value="ECO:0007669"/>
    <property type="project" value="UniProtKB-KW"/>
</dbReference>
<feature type="binding site" evidence="7">
    <location>
        <position position="26"/>
    </location>
    <ligand>
        <name>Ca(2+)</name>
        <dbReference type="ChEBI" id="CHEBI:29108"/>
    </ligand>
</feature>
<protein>
    <recommendedName>
        <fullName evidence="13">Ceramidase</fullName>
    </recommendedName>
</protein>
<dbReference type="PANTHER" id="PTHR46187">
    <property type="entry name" value="ALKALINE CERAMIDASE 3"/>
    <property type="match status" value="1"/>
</dbReference>
<comment type="caution">
    <text evidence="11">The sequence shown here is derived from an EMBL/GenBank/DDBJ whole genome shotgun (WGS) entry which is preliminary data.</text>
</comment>
<evidence type="ECO:0000256" key="9">
    <source>
        <dbReference type="SAM" id="MobiDB-lite"/>
    </source>
</evidence>
<feature type="binding site" evidence="8">
    <location>
        <position position="238"/>
    </location>
    <ligand>
        <name>Zn(2+)</name>
        <dbReference type="ChEBI" id="CHEBI:29105"/>
        <note>catalytic</note>
    </ligand>
</feature>
<dbReference type="GO" id="GO:0046514">
    <property type="term" value="P:ceramide catabolic process"/>
    <property type="evidence" value="ECO:0007669"/>
    <property type="project" value="TreeGrafter"/>
</dbReference>
<name>A0A507FC88_9FUNG</name>
<sequence>MGYSYWTGGVAAKDGVWGPVTSTLDWCEENYVLTPYVAELWNSTSNVFFLLLAWLAVINLQAVGANEVRNYIAIWSLIVVAVGSILFHGTLWYSYQMLDELPMIYNACILLFCALQIYPESRHRKLAVGLALSAYSAAVTSIYLAIKNPEFLALSHGTLAVYLIYLLTTQIQRMPKTCPQHASKIHSLWTLHKWGLVSYFCGFVVWSIDNNFCSALRQARELVGTPFGFIFEFHVWWHLFAACGGYGVILLVAYMRLLAVGRGEVELVWFMQRSHQAEVRAKLEEQHAKTVSEAQWVLDGDGVDREAVVAPVRFEVDGSYLSFTEAPIVGRKSFKSFNAEIEALAETQESEQRSLRSTLIEGRESISEAEMVSRFKKLKNPNDQAETTNSTAAAAGKKSTGKKRKQDKNDAEAEVDEGKLVGSENGTAQRFKFIKPAVETPQLRKYSSGPLSGIGGRGGKGAVSAGTQERIRGIDVDRLLMGNVNALWPMGLLQLVDAYGIAITYDGRVQINQFMLFGSVLLGMLGGMQLAHGVFKPDMARSNTLPMEAAAKALAEAEEAEKAEEKK</sequence>
<evidence type="ECO:0000256" key="2">
    <source>
        <dbReference type="ARBA" id="ARBA00009780"/>
    </source>
</evidence>
<feature type="binding site" evidence="8">
    <location>
        <position position="234"/>
    </location>
    <ligand>
        <name>Zn(2+)</name>
        <dbReference type="ChEBI" id="CHEBI:29105"/>
        <note>catalytic</note>
    </ligand>
</feature>
<feature type="transmembrane region" description="Helical" evidence="10">
    <location>
        <begin position="101"/>
        <end position="119"/>
    </location>
</feature>
<feature type="transmembrane region" description="Helical" evidence="10">
    <location>
        <begin position="188"/>
        <end position="208"/>
    </location>
</feature>
<evidence type="ECO:0000256" key="7">
    <source>
        <dbReference type="PIRSR" id="PIRSR608901-1"/>
    </source>
</evidence>
<feature type="binding site" evidence="8">
    <location>
        <position position="88"/>
    </location>
    <ligand>
        <name>Zn(2+)</name>
        <dbReference type="ChEBI" id="CHEBI:29105"/>
        <note>catalytic</note>
    </ligand>
</feature>
<feature type="transmembrane region" description="Helical" evidence="10">
    <location>
        <begin position="40"/>
        <end position="60"/>
    </location>
</feature>
<feature type="transmembrane region" description="Helical" evidence="10">
    <location>
        <begin position="151"/>
        <end position="168"/>
    </location>
</feature>
<dbReference type="GO" id="GO:0005789">
    <property type="term" value="C:endoplasmic reticulum membrane"/>
    <property type="evidence" value="ECO:0007669"/>
    <property type="project" value="TreeGrafter"/>
</dbReference>
<feature type="binding site" evidence="7">
    <location>
        <position position="28"/>
    </location>
    <ligand>
        <name>Ca(2+)</name>
        <dbReference type="ChEBI" id="CHEBI:29108"/>
    </ligand>
</feature>
<dbReference type="PANTHER" id="PTHR46187:SF3">
    <property type="entry name" value="ALKALINE CERAMIDASE 3"/>
    <property type="match status" value="1"/>
</dbReference>
<dbReference type="EMBL" id="QEAP01000203">
    <property type="protein sequence ID" value="TPX73190.1"/>
    <property type="molecule type" value="Genomic_DNA"/>
</dbReference>
<feature type="region of interest" description="Disordered" evidence="9">
    <location>
        <begin position="378"/>
        <end position="416"/>
    </location>
</feature>
<feature type="transmembrane region" description="Helical" evidence="10">
    <location>
        <begin position="72"/>
        <end position="95"/>
    </location>
</feature>
<dbReference type="Pfam" id="PF05875">
    <property type="entry name" value="Ceramidase"/>
    <property type="match status" value="1"/>
</dbReference>
<keyword evidence="4" id="KW-0378">Hydrolase</keyword>
<evidence type="ECO:0000313" key="12">
    <source>
        <dbReference type="Proteomes" id="UP000320333"/>
    </source>
</evidence>
<feature type="compositionally biased region" description="Low complexity" evidence="9">
    <location>
        <begin position="387"/>
        <end position="398"/>
    </location>
</feature>
<evidence type="ECO:0008006" key="13">
    <source>
        <dbReference type="Google" id="ProtNLM"/>
    </source>
</evidence>
<keyword evidence="8" id="KW-0862">Zinc</keyword>
<feature type="compositionally biased region" description="Basic and acidic residues" evidence="9">
    <location>
        <begin position="407"/>
        <end position="416"/>
    </location>
</feature>
<evidence type="ECO:0000256" key="5">
    <source>
        <dbReference type="ARBA" id="ARBA00022989"/>
    </source>
</evidence>
<feature type="binding site" evidence="7">
    <location>
        <position position="25"/>
    </location>
    <ligand>
        <name>Ca(2+)</name>
        <dbReference type="ChEBI" id="CHEBI:29108"/>
    </ligand>
</feature>
<dbReference type="AlphaFoldDB" id="A0A507FC88"/>
<evidence type="ECO:0000256" key="6">
    <source>
        <dbReference type="ARBA" id="ARBA00023136"/>
    </source>
</evidence>
<feature type="transmembrane region" description="Helical" evidence="10">
    <location>
        <begin position="235"/>
        <end position="254"/>
    </location>
</feature>
<evidence type="ECO:0000256" key="4">
    <source>
        <dbReference type="ARBA" id="ARBA00022801"/>
    </source>
</evidence>
<dbReference type="InterPro" id="IPR008901">
    <property type="entry name" value="ACER"/>
</dbReference>
<comment type="cofactor">
    <cofactor evidence="8">
        <name>Zn(2+)</name>
        <dbReference type="ChEBI" id="CHEBI:29105"/>
    </cofactor>
</comment>
<evidence type="ECO:0000256" key="10">
    <source>
        <dbReference type="SAM" id="Phobius"/>
    </source>
</evidence>
<keyword evidence="7" id="KW-0106">Calcium</keyword>
<gene>
    <name evidence="11" type="ORF">CcCBS67573_g05548</name>
</gene>
<proteinExistence type="inferred from homology"/>
<keyword evidence="3 10" id="KW-0812">Transmembrane</keyword>
<reference evidence="11 12" key="1">
    <citation type="journal article" date="2019" name="Sci. Rep.">
        <title>Comparative genomics of chytrid fungi reveal insights into the obligate biotrophic and pathogenic lifestyle of Synchytrium endobioticum.</title>
        <authorList>
            <person name="van de Vossenberg B.T.L.H."/>
            <person name="Warris S."/>
            <person name="Nguyen H.D.T."/>
            <person name="van Gent-Pelzer M.P.E."/>
            <person name="Joly D.L."/>
            <person name="van de Geest H.C."/>
            <person name="Bonants P.J.M."/>
            <person name="Smith D.S."/>
            <person name="Levesque C.A."/>
            <person name="van der Lee T.A.J."/>
        </authorList>
    </citation>
    <scope>NUCLEOTIDE SEQUENCE [LARGE SCALE GENOMIC DNA]</scope>
    <source>
        <strain evidence="11 12">CBS 675.73</strain>
    </source>
</reference>
<accession>A0A507FC88</accession>
<comment type="similarity">
    <text evidence="2">Belongs to the alkaline ceramidase family.</text>
</comment>
<dbReference type="Proteomes" id="UP000320333">
    <property type="component" value="Unassembled WGS sequence"/>
</dbReference>
<evidence type="ECO:0000313" key="11">
    <source>
        <dbReference type="EMBL" id="TPX73190.1"/>
    </source>
</evidence>
<keyword evidence="5 10" id="KW-1133">Transmembrane helix</keyword>
<keyword evidence="7" id="KW-0479">Metal-binding</keyword>
<evidence type="ECO:0000256" key="8">
    <source>
        <dbReference type="PIRSR" id="PIRSR608901-2"/>
    </source>
</evidence>
<evidence type="ECO:0000256" key="3">
    <source>
        <dbReference type="ARBA" id="ARBA00022692"/>
    </source>
</evidence>
<feature type="binding site" evidence="7">
    <location>
        <position position="30"/>
    </location>
    <ligand>
        <name>Ca(2+)</name>
        <dbReference type="ChEBI" id="CHEBI:29108"/>
    </ligand>
</feature>
<feature type="binding site" evidence="7">
    <location>
        <position position="39"/>
    </location>
    <ligand>
        <name>Ca(2+)</name>
        <dbReference type="ChEBI" id="CHEBI:29108"/>
    </ligand>
</feature>
<comment type="subcellular location">
    <subcellularLocation>
        <location evidence="1">Membrane</location>
        <topology evidence="1">Multi-pass membrane protein</topology>
    </subcellularLocation>
</comment>
<feature type="transmembrane region" description="Helical" evidence="10">
    <location>
        <begin position="486"/>
        <end position="505"/>
    </location>
</feature>
<evidence type="ECO:0000256" key="1">
    <source>
        <dbReference type="ARBA" id="ARBA00004141"/>
    </source>
</evidence>
<keyword evidence="6 10" id="KW-0472">Membrane</keyword>
<dbReference type="GO" id="GO:0016811">
    <property type="term" value="F:hydrolase activity, acting on carbon-nitrogen (but not peptide) bonds, in linear amides"/>
    <property type="evidence" value="ECO:0007669"/>
    <property type="project" value="InterPro"/>
</dbReference>
<feature type="transmembrane region" description="Helical" evidence="10">
    <location>
        <begin position="126"/>
        <end position="145"/>
    </location>
</feature>
<dbReference type="GO" id="GO:0046513">
    <property type="term" value="P:ceramide biosynthetic process"/>
    <property type="evidence" value="ECO:0007669"/>
    <property type="project" value="TreeGrafter"/>
</dbReference>
<dbReference type="STRING" id="246404.A0A507FC88"/>